<reference evidence="2" key="1">
    <citation type="journal article" date="2019" name="Int. J. Syst. Evol. Microbiol.">
        <title>The Global Catalogue of Microorganisms (GCM) 10K type strain sequencing project: providing services to taxonomists for standard genome sequencing and annotation.</title>
        <authorList>
            <consortium name="The Broad Institute Genomics Platform"/>
            <consortium name="The Broad Institute Genome Sequencing Center for Infectious Disease"/>
            <person name="Wu L."/>
            <person name="Ma J."/>
        </authorList>
    </citation>
    <scope>NUCLEOTIDE SEQUENCE [LARGE SCALE GENOMIC DNA]</scope>
    <source>
        <strain evidence="2">KCTC 42082</strain>
    </source>
</reference>
<evidence type="ECO:0000313" key="1">
    <source>
        <dbReference type="EMBL" id="GHC18107.1"/>
    </source>
</evidence>
<organism evidence="1 2">
    <name type="scientific">Kushneria pakistanensis</name>
    <dbReference type="NCBI Taxonomy" id="1508770"/>
    <lineage>
        <taxon>Bacteria</taxon>
        <taxon>Pseudomonadati</taxon>
        <taxon>Pseudomonadota</taxon>
        <taxon>Gammaproteobacteria</taxon>
        <taxon>Oceanospirillales</taxon>
        <taxon>Halomonadaceae</taxon>
        <taxon>Kushneria</taxon>
    </lineage>
</organism>
<evidence type="ECO:0000313" key="2">
    <source>
        <dbReference type="Proteomes" id="UP000604243"/>
    </source>
</evidence>
<dbReference type="Proteomes" id="UP000604243">
    <property type="component" value="Unassembled WGS sequence"/>
</dbReference>
<accession>A0ABQ3FCH4</accession>
<proteinExistence type="predicted"/>
<gene>
    <name evidence="1" type="ORF">GCM10010082_06790</name>
</gene>
<protein>
    <submittedName>
        <fullName evidence="1">Uncharacterized protein</fullName>
    </submittedName>
</protein>
<keyword evidence="2" id="KW-1185">Reference proteome</keyword>
<dbReference type="EMBL" id="BMZM01000001">
    <property type="protein sequence ID" value="GHC18107.1"/>
    <property type="molecule type" value="Genomic_DNA"/>
</dbReference>
<sequence>MFFHDNQGKQKDGILGPPALVIKLNAIFHHFKTINVVEGHPATIGMGKVALFMKSKNGVVIADKDFSIALACPVAGGPGAGGGGKGELPGCLEALGQAYNCC</sequence>
<name>A0ABQ3FCH4_9GAMM</name>
<comment type="caution">
    <text evidence="1">The sequence shown here is derived from an EMBL/GenBank/DDBJ whole genome shotgun (WGS) entry which is preliminary data.</text>
</comment>